<evidence type="ECO:0000313" key="5">
    <source>
        <dbReference type="Proteomes" id="UP000092213"/>
    </source>
</evidence>
<evidence type="ECO:0000313" key="2">
    <source>
        <dbReference type="EMBL" id="ANN67123.1"/>
    </source>
</evidence>
<reference evidence="4 5" key="1">
    <citation type="submission" date="2016-06" db="EMBL/GenBank/DDBJ databases">
        <title>Complete genome sequences of Bordetella bronchialis and Bordetella flabilis.</title>
        <authorList>
            <person name="LiPuma J.J."/>
            <person name="Spilker T."/>
        </authorList>
    </citation>
    <scope>NUCLEOTIDE SEQUENCE [LARGE SCALE GENOMIC DNA]</scope>
    <source>
        <strain evidence="3 5">AU17976</strain>
        <strain evidence="2 4">AU3182</strain>
    </source>
</reference>
<gene>
    <name evidence="2" type="ORF">BAU06_13220</name>
    <name evidence="3" type="ORF">BAU08_13415</name>
</gene>
<dbReference type="AlphaFoldDB" id="A0A193FIR5"/>
<keyword evidence="1" id="KW-0472">Membrane</keyword>
<name>A0A193FIR5_9BORD</name>
<keyword evidence="1" id="KW-1133">Transmembrane helix</keyword>
<sequence length="72" mass="8513">MIRWSWRRARRHIGSDRADAPGRRVKKAGNQSLEALEIMDWVPIVFITFKVLVFGTGMFFAIKWHRDQAKKK</sequence>
<dbReference type="EMBL" id="CP016171">
    <property type="protein sequence ID" value="ANN72203.1"/>
    <property type="molecule type" value="Genomic_DNA"/>
</dbReference>
<dbReference type="Proteomes" id="UP000091897">
    <property type="component" value="Chromosome"/>
</dbReference>
<dbReference type="EMBL" id="CP016170">
    <property type="protein sequence ID" value="ANN67123.1"/>
    <property type="molecule type" value="Genomic_DNA"/>
</dbReference>
<keyword evidence="4" id="KW-1185">Reference proteome</keyword>
<evidence type="ECO:0000313" key="3">
    <source>
        <dbReference type="EMBL" id="ANN72203.1"/>
    </source>
</evidence>
<organism evidence="3 5">
    <name type="scientific">Bordetella bronchialis</name>
    <dbReference type="NCBI Taxonomy" id="463025"/>
    <lineage>
        <taxon>Bacteria</taxon>
        <taxon>Pseudomonadati</taxon>
        <taxon>Pseudomonadota</taxon>
        <taxon>Betaproteobacteria</taxon>
        <taxon>Burkholderiales</taxon>
        <taxon>Alcaligenaceae</taxon>
        <taxon>Bordetella</taxon>
    </lineage>
</organism>
<proteinExistence type="predicted"/>
<dbReference type="KEGG" id="bbro:BAU06_13220"/>
<dbReference type="STRING" id="463025.BAU08_13415"/>
<evidence type="ECO:0000313" key="4">
    <source>
        <dbReference type="Proteomes" id="UP000091897"/>
    </source>
</evidence>
<keyword evidence="1" id="KW-0812">Transmembrane</keyword>
<protein>
    <submittedName>
        <fullName evidence="3">Uncharacterized protein</fullName>
    </submittedName>
</protein>
<accession>A0A193FIR5</accession>
<evidence type="ECO:0000256" key="1">
    <source>
        <dbReference type="SAM" id="Phobius"/>
    </source>
</evidence>
<feature type="transmembrane region" description="Helical" evidence="1">
    <location>
        <begin position="41"/>
        <end position="62"/>
    </location>
</feature>
<dbReference type="Proteomes" id="UP000092213">
    <property type="component" value="Chromosome"/>
</dbReference>